<gene>
    <name evidence="2" type="ORF">F4553_007345</name>
</gene>
<evidence type="ECO:0000313" key="3">
    <source>
        <dbReference type="Proteomes" id="UP000587527"/>
    </source>
</evidence>
<dbReference type="PANTHER" id="PTHR45527:SF1">
    <property type="entry name" value="FATTY ACID SYNTHASE"/>
    <property type="match status" value="1"/>
</dbReference>
<sequence>MSMESVPMRWVIAASFTAEPVAAPLAFWGDRLGQPIEPVFAPFGQVFQQLLDPASALATATGVAAVLVRIEDLDGAVSELAAALRAAAQRAATPVLLAVCPPSPARQTADEQAARELLDAVADVPNIHPVPVGGWYRVPDPHDAYAEQLGGVPYSPAYFAALGTALHRTGQAIGTPRPKVLVVDCDNTLWDGAVGEEGADGVHIGAERRAIMALLAAQAQAGRLICLASRNAEADVLAVLDRHPDLPLRREHLTATRINWLPKSANIASLAAELDLGLDSFVFLDDSPVECAEVAAALPEVLTLRLPGDAAEALDFLRHCWPLDIARVTAEDTQRTARYQAERDRRELRASAPSLADFLAGLDLAVEITPPRPDQLERAAQLTQRTNQFNLSLVRTTAADLAHSTATWLAVHVTDRFGDYGMTGLIGYRLVGSVLRVEALMLSCRVLGRGVEHRVLAHLGTLAEQLGAETVELVLHEGDRNQPARDFLASVAAPGPTGYTLAAADAAQARPVVATQAIPVDASSSALTDAPRSAAPRSDAELVAWIATELGTPEAVLAAMGGPVRPTTSSAEATPLQLQVMALWAELLGEAPTTVADNFFALGGQSLQVVQFMARARQAFGVELPVDLLFTPAFTVAEVSAAILALQLDQLDTSISADLLDEIEALSEEELEALLAAEETGDRR</sequence>
<dbReference type="NCBIfam" id="TIGR01686">
    <property type="entry name" value="FkbH"/>
    <property type="match status" value="1"/>
</dbReference>
<dbReference type="GO" id="GO:0044550">
    <property type="term" value="P:secondary metabolite biosynthetic process"/>
    <property type="evidence" value="ECO:0007669"/>
    <property type="project" value="TreeGrafter"/>
</dbReference>
<dbReference type="Pfam" id="PF00550">
    <property type="entry name" value="PP-binding"/>
    <property type="match status" value="1"/>
</dbReference>
<organism evidence="2 3">
    <name type="scientific">Allocatelliglobosispora scoriae</name>
    <dbReference type="NCBI Taxonomy" id="643052"/>
    <lineage>
        <taxon>Bacteria</taxon>
        <taxon>Bacillati</taxon>
        <taxon>Actinomycetota</taxon>
        <taxon>Actinomycetes</taxon>
        <taxon>Micromonosporales</taxon>
        <taxon>Micromonosporaceae</taxon>
        <taxon>Allocatelliglobosispora</taxon>
    </lineage>
</organism>
<dbReference type="InterPro" id="IPR010037">
    <property type="entry name" value="FkbH_domain"/>
</dbReference>
<dbReference type="SUPFAM" id="SSF47336">
    <property type="entry name" value="ACP-like"/>
    <property type="match status" value="1"/>
</dbReference>
<dbReference type="InterPro" id="IPR036736">
    <property type="entry name" value="ACP-like_sf"/>
</dbReference>
<dbReference type="GO" id="GO:0031177">
    <property type="term" value="F:phosphopantetheine binding"/>
    <property type="evidence" value="ECO:0007669"/>
    <property type="project" value="TreeGrafter"/>
</dbReference>
<dbReference type="InterPro" id="IPR036514">
    <property type="entry name" value="SGNH_hydro_sf"/>
</dbReference>
<evidence type="ECO:0000313" key="2">
    <source>
        <dbReference type="EMBL" id="MBB5873911.1"/>
    </source>
</evidence>
<dbReference type="AlphaFoldDB" id="A0A841C517"/>
<dbReference type="Gene3D" id="3.40.50.1000">
    <property type="entry name" value="HAD superfamily/HAD-like"/>
    <property type="match status" value="1"/>
</dbReference>
<reference evidence="2 3" key="1">
    <citation type="submission" date="2020-08" db="EMBL/GenBank/DDBJ databases">
        <title>Sequencing the genomes of 1000 actinobacteria strains.</title>
        <authorList>
            <person name="Klenk H.-P."/>
        </authorList>
    </citation>
    <scope>NUCLEOTIDE SEQUENCE [LARGE SCALE GENOMIC DNA]</scope>
    <source>
        <strain evidence="2 3">DSM 45362</strain>
    </source>
</reference>
<comment type="caution">
    <text evidence="2">The sequence shown here is derived from an EMBL/GenBank/DDBJ whole genome shotgun (WGS) entry which is preliminary data.</text>
</comment>
<dbReference type="GO" id="GO:0043041">
    <property type="term" value="P:amino acid activation for nonribosomal peptide biosynthetic process"/>
    <property type="evidence" value="ECO:0007669"/>
    <property type="project" value="TreeGrafter"/>
</dbReference>
<feature type="domain" description="Carrier" evidence="1">
    <location>
        <begin position="571"/>
        <end position="647"/>
    </location>
</feature>
<dbReference type="InterPro" id="IPR023214">
    <property type="entry name" value="HAD_sf"/>
</dbReference>
<dbReference type="EMBL" id="JACHMN010000003">
    <property type="protein sequence ID" value="MBB5873911.1"/>
    <property type="molecule type" value="Genomic_DNA"/>
</dbReference>
<dbReference type="InterPro" id="IPR009081">
    <property type="entry name" value="PP-bd_ACP"/>
</dbReference>
<protein>
    <submittedName>
        <fullName evidence="2">FkbH-like protein</fullName>
    </submittedName>
</protein>
<accession>A0A841C517</accession>
<dbReference type="GO" id="GO:0005737">
    <property type="term" value="C:cytoplasm"/>
    <property type="evidence" value="ECO:0007669"/>
    <property type="project" value="TreeGrafter"/>
</dbReference>
<evidence type="ECO:0000259" key="1">
    <source>
        <dbReference type="PROSITE" id="PS50075"/>
    </source>
</evidence>
<dbReference type="SUPFAM" id="SSF56784">
    <property type="entry name" value="HAD-like"/>
    <property type="match status" value="1"/>
</dbReference>
<dbReference type="NCBIfam" id="TIGR01681">
    <property type="entry name" value="HAD-SF-IIIC"/>
    <property type="match status" value="1"/>
</dbReference>
<name>A0A841C517_9ACTN</name>
<dbReference type="Gene3D" id="3.40.50.1110">
    <property type="entry name" value="SGNH hydrolase"/>
    <property type="match status" value="1"/>
</dbReference>
<dbReference type="PROSITE" id="PS50075">
    <property type="entry name" value="CARRIER"/>
    <property type="match status" value="1"/>
</dbReference>
<dbReference type="PANTHER" id="PTHR45527">
    <property type="entry name" value="NONRIBOSOMAL PEPTIDE SYNTHETASE"/>
    <property type="match status" value="1"/>
</dbReference>
<dbReference type="Gene3D" id="1.10.1200.10">
    <property type="entry name" value="ACP-like"/>
    <property type="match status" value="1"/>
</dbReference>
<keyword evidence="3" id="KW-1185">Reference proteome</keyword>
<proteinExistence type="predicted"/>
<dbReference type="Proteomes" id="UP000587527">
    <property type="component" value="Unassembled WGS sequence"/>
</dbReference>
<dbReference type="InterPro" id="IPR010033">
    <property type="entry name" value="HAD_SF_ppase_IIIC"/>
</dbReference>
<dbReference type="InterPro" id="IPR036412">
    <property type="entry name" value="HAD-like_sf"/>
</dbReference>
<dbReference type="RefSeq" id="WP_184845590.1">
    <property type="nucleotide sequence ID" value="NZ_JACHMN010000003.1"/>
</dbReference>